<dbReference type="InterPro" id="IPR025322">
    <property type="entry name" value="PADRE_dom"/>
</dbReference>
<gene>
    <name evidence="2" type="ORF">OPV22_026808</name>
</gene>
<dbReference type="AlphaFoldDB" id="A0AAV8Q419"/>
<protein>
    <recommendedName>
        <fullName evidence="4">Plastid lipid-associated protein/fibrillin conserved domain-containing protein</fullName>
    </recommendedName>
</protein>
<reference evidence="2 3" key="1">
    <citation type="submission" date="2022-12" db="EMBL/GenBank/DDBJ databases">
        <title>Chromosome-scale assembly of the Ensete ventricosum genome.</title>
        <authorList>
            <person name="Dussert Y."/>
            <person name="Stocks J."/>
            <person name="Wendawek A."/>
            <person name="Woldeyes F."/>
            <person name="Nichols R.A."/>
            <person name="Borrell J.S."/>
        </authorList>
    </citation>
    <scope>NUCLEOTIDE SEQUENCE [LARGE SCALE GENOMIC DNA]</scope>
    <source>
        <strain evidence="3">cv. Maze</strain>
        <tissue evidence="2">Seeds</tissue>
    </source>
</reference>
<organism evidence="2 3">
    <name type="scientific">Ensete ventricosum</name>
    <name type="common">Abyssinian banana</name>
    <name type="synonym">Musa ensete</name>
    <dbReference type="NCBI Taxonomy" id="4639"/>
    <lineage>
        <taxon>Eukaryota</taxon>
        <taxon>Viridiplantae</taxon>
        <taxon>Streptophyta</taxon>
        <taxon>Embryophyta</taxon>
        <taxon>Tracheophyta</taxon>
        <taxon>Spermatophyta</taxon>
        <taxon>Magnoliopsida</taxon>
        <taxon>Liliopsida</taxon>
        <taxon>Zingiberales</taxon>
        <taxon>Musaceae</taxon>
        <taxon>Ensete</taxon>
    </lineage>
</organism>
<evidence type="ECO:0000256" key="1">
    <source>
        <dbReference type="SAM" id="MobiDB-lite"/>
    </source>
</evidence>
<feature type="compositionally biased region" description="Basic and acidic residues" evidence="1">
    <location>
        <begin position="190"/>
        <end position="202"/>
    </location>
</feature>
<dbReference type="Pfam" id="PF14009">
    <property type="entry name" value="PADRE"/>
    <property type="match status" value="1"/>
</dbReference>
<dbReference type="EMBL" id="JAQQAF010000008">
    <property type="protein sequence ID" value="KAJ8464256.1"/>
    <property type="molecule type" value="Genomic_DNA"/>
</dbReference>
<evidence type="ECO:0000313" key="2">
    <source>
        <dbReference type="EMBL" id="KAJ8464256.1"/>
    </source>
</evidence>
<comment type="caution">
    <text evidence="2">The sequence shown here is derived from an EMBL/GenBank/DDBJ whole genome shotgun (WGS) entry which is preliminary data.</text>
</comment>
<accession>A0AAV8Q419</accession>
<dbReference type="PANTHER" id="PTHR33148">
    <property type="entry name" value="PLASTID MOVEMENT IMPAIRED PROTEIN-RELATED"/>
    <property type="match status" value="1"/>
</dbReference>
<name>A0AAV8Q419_ENSVE</name>
<dbReference type="Proteomes" id="UP001222027">
    <property type="component" value="Unassembled WGS sequence"/>
</dbReference>
<feature type="region of interest" description="Disordered" evidence="1">
    <location>
        <begin position="170"/>
        <end position="202"/>
    </location>
</feature>
<sequence length="202" mass="22007">MGNALCAKEKKKKTAKVMTLDGAVIRLKPPAAAGDVLRDHPGHSVLEADEVKRLGVRAMPLDATQPLEPGKLYFLAELPRPPNRRGLRRASSVVAAARGSATDRLENLRLSRPRPSASLSVETAESGGAVRVRMRLPAARVAKLLQESADGSEAAERIVELYLAEKSLPDAVSSPTARKERRTRFMPVVDETRRLQGSEDRM</sequence>
<dbReference type="PANTHER" id="PTHR33148:SF3">
    <property type="entry name" value="DUF4228 DOMAIN PROTEIN"/>
    <property type="match status" value="1"/>
</dbReference>
<evidence type="ECO:0008006" key="4">
    <source>
        <dbReference type="Google" id="ProtNLM"/>
    </source>
</evidence>
<evidence type="ECO:0000313" key="3">
    <source>
        <dbReference type="Proteomes" id="UP001222027"/>
    </source>
</evidence>
<proteinExistence type="predicted"/>
<keyword evidence="3" id="KW-1185">Reference proteome</keyword>